<evidence type="ECO:0000256" key="1">
    <source>
        <dbReference type="ARBA" id="ARBA00001974"/>
    </source>
</evidence>
<evidence type="ECO:0000256" key="2">
    <source>
        <dbReference type="ARBA" id="ARBA00007532"/>
    </source>
</evidence>
<dbReference type="InterPro" id="IPR050151">
    <property type="entry name" value="Class-I_Pyr_Nuc-Dis_Oxidored"/>
</dbReference>
<dbReference type="AlphaFoldDB" id="A0A1W1D9S3"/>
<evidence type="ECO:0000256" key="3">
    <source>
        <dbReference type="ARBA" id="ARBA00012608"/>
    </source>
</evidence>
<dbReference type="FunFam" id="3.30.390.30:FF:000001">
    <property type="entry name" value="Dihydrolipoyl dehydrogenase"/>
    <property type="match status" value="1"/>
</dbReference>
<dbReference type="Gene3D" id="3.50.50.60">
    <property type="entry name" value="FAD/NAD(P)-binding domain"/>
    <property type="match status" value="2"/>
</dbReference>
<dbReference type="PROSITE" id="PS00076">
    <property type="entry name" value="PYRIDINE_REDOX_1"/>
    <property type="match status" value="1"/>
</dbReference>
<reference evidence="13" key="1">
    <citation type="submission" date="2016-10" db="EMBL/GenBank/DDBJ databases">
        <authorList>
            <person name="de Groot N.N."/>
        </authorList>
    </citation>
    <scope>NUCLEOTIDE SEQUENCE</scope>
</reference>
<protein>
    <recommendedName>
        <fullName evidence="3">dihydrolipoyl dehydrogenase</fullName>
        <ecNumber evidence="3">1.8.1.4</ecNumber>
    </recommendedName>
</protein>
<keyword evidence="8" id="KW-1015">Disulfide bond</keyword>
<proteinExistence type="inferred from homology"/>
<evidence type="ECO:0000259" key="12">
    <source>
        <dbReference type="Pfam" id="PF07992"/>
    </source>
</evidence>
<dbReference type="InterPro" id="IPR023753">
    <property type="entry name" value="FAD/NAD-binding_dom"/>
</dbReference>
<dbReference type="Gene3D" id="3.30.390.30">
    <property type="match status" value="1"/>
</dbReference>
<feature type="domain" description="FAD/NAD(P)-binding" evidence="12">
    <location>
        <begin position="6"/>
        <end position="324"/>
    </location>
</feature>
<dbReference type="InterPro" id="IPR036188">
    <property type="entry name" value="FAD/NAD-bd_sf"/>
</dbReference>
<evidence type="ECO:0000256" key="9">
    <source>
        <dbReference type="ARBA" id="ARBA00023284"/>
    </source>
</evidence>
<dbReference type="InterPro" id="IPR001100">
    <property type="entry name" value="Pyr_nuc-diS_OxRdtase"/>
</dbReference>
<keyword evidence="7" id="KW-0520">NAD</keyword>
<evidence type="ECO:0000256" key="6">
    <source>
        <dbReference type="ARBA" id="ARBA00023002"/>
    </source>
</evidence>
<evidence type="ECO:0000256" key="4">
    <source>
        <dbReference type="ARBA" id="ARBA00022630"/>
    </source>
</evidence>
<dbReference type="PANTHER" id="PTHR22912:SF160">
    <property type="entry name" value="DIHYDROLIPOYL DEHYDROGENASE"/>
    <property type="match status" value="1"/>
</dbReference>
<dbReference type="GO" id="GO:0006103">
    <property type="term" value="P:2-oxoglutarate metabolic process"/>
    <property type="evidence" value="ECO:0007669"/>
    <property type="project" value="TreeGrafter"/>
</dbReference>
<keyword evidence="6 13" id="KW-0560">Oxidoreductase</keyword>
<comment type="similarity">
    <text evidence="2">Belongs to the class-I pyridine nucleotide-disulfide oxidoreductase family.</text>
</comment>
<comment type="catalytic activity">
    <reaction evidence="10">
        <text>N(6)-[(R)-dihydrolipoyl]-L-lysyl-[protein] + NAD(+) = N(6)-[(R)-lipoyl]-L-lysyl-[protein] + NADH + H(+)</text>
        <dbReference type="Rhea" id="RHEA:15045"/>
        <dbReference type="Rhea" id="RHEA-COMP:10474"/>
        <dbReference type="Rhea" id="RHEA-COMP:10475"/>
        <dbReference type="ChEBI" id="CHEBI:15378"/>
        <dbReference type="ChEBI" id="CHEBI:57540"/>
        <dbReference type="ChEBI" id="CHEBI:57945"/>
        <dbReference type="ChEBI" id="CHEBI:83099"/>
        <dbReference type="ChEBI" id="CHEBI:83100"/>
        <dbReference type="EC" id="1.8.1.4"/>
    </reaction>
</comment>
<dbReference type="GO" id="GO:0004148">
    <property type="term" value="F:dihydrolipoyl dehydrogenase (NADH) activity"/>
    <property type="evidence" value="ECO:0007669"/>
    <property type="project" value="UniProtKB-EC"/>
</dbReference>
<dbReference type="PRINTS" id="PR00411">
    <property type="entry name" value="PNDRDTASEI"/>
</dbReference>
<dbReference type="InterPro" id="IPR006258">
    <property type="entry name" value="Lipoamide_DH"/>
</dbReference>
<dbReference type="GO" id="GO:0050660">
    <property type="term" value="F:flavin adenine dinucleotide binding"/>
    <property type="evidence" value="ECO:0007669"/>
    <property type="project" value="InterPro"/>
</dbReference>
<evidence type="ECO:0000256" key="10">
    <source>
        <dbReference type="ARBA" id="ARBA00049187"/>
    </source>
</evidence>
<evidence type="ECO:0000256" key="7">
    <source>
        <dbReference type="ARBA" id="ARBA00023027"/>
    </source>
</evidence>
<dbReference type="InterPro" id="IPR012999">
    <property type="entry name" value="Pyr_OxRdtase_I_AS"/>
</dbReference>
<feature type="domain" description="Pyridine nucleotide-disulphide oxidoreductase dimerisation" evidence="11">
    <location>
        <begin position="343"/>
        <end position="448"/>
    </location>
</feature>
<comment type="cofactor">
    <cofactor evidence="1">
        <name>FAD</name>
        <dbReference type="ChEBI" id="CHEBI:57692"/>
    </cofactor>
</comment>
<sequence length="468" mass="49926">MITKTQVVVIGSGPGGYTAAFRAADLGKEVTLIERYEALGGVCLNVGCIPSKALLHTAQVINEAEEATHLGVTFNQPNIDIDGVRGNKENIVSKLTGGIKALAKARKVNVITGYGKFISNNQIAINDSDEIIEFEQCVIAAGSRVTKIPAFPFDDPRVMDSTDALELSDVPKRLLIVGGGIIGLEMATVYEALGSEITVVELLDQLIASADKDIVNPLFKRIKKRYANIFLNTKVSSMEALDEGIKVGFEGKKAPEFDTFDKVLVSIGRTPNGKLIDAEKSGVNVDDWGFISVDKQMKTNVENIYAIGDIVGQPMLAHKAVHEAKVAAEVICGHKSGFDALTIPSVAYTDPEVAWTGKTEKELKAEGADYQKGVFPWAASGRSLSIGRSEGVTKGLFDTKTGKILGMGICGTNAGELIAEATLAIEMGCDMSDIALTIHAHPTLSETTAFAVEMAEGTITDLLPPKKR</sequence>
<keyword evidence="4" id="KW-0285">Flavoprotein</keyword>
<dbReference type="NCBIfam" id="TIGR01350">
    <property type="entry name" value="lipoamide_DH"/>
    <property type="match status" value="1"/>
</dbReference>
<organism evidence="13">
    <name type="scientific">hydrothermal vent metagenome</name>
    <dbReference type="NCBI Taxonomy" id="652676"/>
    <lineage>
        <taxon>unclassified sequences</taxon>
        <taxon>metagenomes</taxon>
        <taxon>ecological metagenomes</taxon>
    </lineage>
</organism>
<accession>A0A1W1D9S3</accession>
<keyword evidence="13" id="KW-0670">Pyruvate</keyword>
<dbReference type="InterPro" id="IPR016156">
    <property type="entry name" value="FAD/NAD-linked_Rdtase_dimer_sf"/>
</dbReference>
<dbReference type="PANTHER" id="PTHR22912">
    <property type="entry name" value="DISULFIDE OXIDOREDUCTASE"/>
    <property type="match status" value="1"/>
</dbReference>
<evidence type="ECO:0000256" key="8">
    <source>
        <dbReference type="ARBA" id="ARBA00023157"/>
    </source>
</evidence>
<gene>
    <name evidence="13" type="ORF">MNB_SUP05-4-630</name>
</gene>
<evidence type="ECO:0000313" key="13">
    <source>
        <dbReference type="EMBL" id="SFV77324.1"/>
    </source>
</evidence>
<dbReference type="PIRSF" id="PIRSF000350">
    <property type="entry name" value="Mercury_reductase_MerA"/>
    <property type="match status" value="1"/>
</dbReference>
<dbReference type="Pfam" id="PF02852">
    <property type="entry name" value="Pyr_redox_dim"/>
    <property type="match status" value="1"/>
</dbReference>
<keyword evidence="9" id="KW-0676">Redox-active center</keyword>
<evidence type="ECO:0000256" key="5">
    <source>
        <dbReference type="ARBA" id="ARBA00022827"/>
    </source>
</evidence>
<dbReference type="EC" id="1.8.1.4" evidence="3"/>
<dbReference type="SUPFAM" id="SSF55424">
    <property type="entry name" value="FAD/NAD-linked reductases, dimerisation (C-terminal) domain"/>
    <property type="match status" value="1"/>
</dbReference>
<dbReference type="InterPro" id="IPR004099">
    <property type="entry name" value="Pyr_nucl-diS_OxRdtase_dimer"/>
</dbReference>
<dbReference type="Pfam" id="PF07992">
    <property type="entry name" value="Pyr_redox_2"/>
    <property type="match status" value="1"/>
</dbReference>
<name>A0A1W1D9S3_9ZZZZ</name>
<dbReference type="PRINTS" id="PR00368">
    <property type="entry name" value="FADPNR"/>
</dbReference>
<dbReference type="EMBL" id="FPHR01000021">
    <property type="protein sequence ID" value="SFV77324.1"/>
    <property type="molecule type" value="Genomic_DNA"/>
</dbReference>
<evidence type="ECO:0000259" key="11">
    <source>
        <dbReference type="Pfam" id="PF02852"/>
    </source>
</evidence>
<keyword evidence="5" id="KW-0274">FAD</keyword>
<dbReference type="SUPFAM" id="SSF51905">
    <property type="entry name" value="FAD/NAD(P)-binding domain"/>
    <property type="match status" value="1"/>
</dbReference>